<dbReference type="InterPro" id="IPR019734">
    <property type="entry name" value="TPR_rpt"/>
</dbReference>
<dbReference type="InterPro" id="IPR011990">
    <property type="entry name" value="TPR-like_helical_dom_sf"/>
</dbReference>
<evidence type="ECO:0000313" key="2">
    <source>
        <dbReference type="EMBL" id="MCJ8500324.1"/>
    </source>
</evidence>
<dbReference type="PROSITE" id="PS51257">
    <property type="entry name" value="PROKAR_LIPOPROTEIN"/>
    <property type="match status" value="1"/>
</dbReference>
<dbReference type="RefSeq" id="WP_246904386.1">
    <property type="nucleotide sequence ID" value="NZ_JALJRB010000006.1"/>
</dbReference>
<feature type="repeat" description="TPR" evidence="1">
    <location>
        <begin position="32"/>
        <end position="65"/>
    </location>
</feature>
<dbReference type="Pfam" id="PF13414">
    <property type="entry name" value="TPR_11"/>
    <property type="match status" value="1"/>
</dbReference>
<dbReference type="Gene3D" id="1.25.40.10">
    <property type="entry name" value="Tetratricopeptide repeat domain"/>
    <property type="match status" value="1"/>
</dbReference>
<protein>
    <submittedName>
        <fullName evidence="2">Tetratricopeptide repeat protein</fullName>
    </submittedName>
</protein>
<accession>A0AA41UIP8</accession>
<dbReference type="PROSITE" id="PS50005">
    <property type="entry name" value="TPR"/>
    <property type="match status" value="1"/>
</dbReference>
<keyword evidence="3" id="KW-1185">Reference proteome</keyword>
<gene>
    <name evidence="2" type="ORF">MRX98_07030</name>
</gene>
<dbReference type="Proteomes" id="UP001165427">
    <property type="component" value="Unassembled WGS sequence"/>
</dbReference>
<dbReference type="AlphaFoldDB" id="A0AA41UIP8"/>
<sequence>MTRLHMGWLLLFLILVGCGPETIFVRPFLDTPEQHVRNGEILLRQYKWEDAVREFQRAVELDPDYTVAYVGLGVAYAQHDEWERGLQMLSKADTLAQNQEERAAVENGWAKFRQLRQDRNLPPLERSTP</sequence>
<organism evidence="2 3">
    <name type="scientific">Desulfatitalea alkaliphila</name>
    <dbReference type="NCBI Taxonomy" id="2929485"/>
    <lineage>
        <taxon>Bacteria</taxon>
        <taxon>Pseudomonadati</taxon>
        <taxon>Thermodesulfobacteriota</taxon>
        <taxon>Desulfobacteria</taxon>
        <taxon>Desulfobacterales</taxon>
        <taxon>Desulfosarcinaceae</taxon>
        <taxon>Desulfatitalea</taxon>
    </lineage>
</organism>
<dbReference type="SMART" id="SM00028">
    <property type="entry name" value="TPR"/>
    <property type="match status" value="2"/>
</dbReference>
<dbReference type="SUPFAM" id="SSF48452">
    <property type="entry name" value="TPR-like"/>
    <property type="match status" value="1"/>
</dbReference>
<reference evidence="2" key="1">
    <citation type="submission" date="2022-04" db="EMBL/GenBank/DDBJ databases">
        <title>Desulfatitalea alkaliphila sp. nov., a novel anaerobic sulfate-reducing bacterium isolated from terrestrial mud volcano, Taman Peninsula, Russia.</title>
        <authorList>
            <person name="Khomyakova M.A."/>
            <person name="Merkel A.Y."/>
            <person name="Slobodkin A.I."/>
        </authorList>
    </citation>
    <scope>NUCLEOTIDE SEQUENCE</scope>
    <source>
        <strain evidence="2">M08but</strain>
    </source>
</reference>
<proteinExistence type="predicted"/>
<comment type="caution">
    <text evidence="2">The sequence shown here is derived from an EMBL/GenBank/DDBJ whole genome shotgun (WGS) entry which is preliminary data.</text>
</comment>
<keyword evidence="1" id="KW-0802">TPR repeat</keyword>
<evidence type="ECO:0000313" key="3">
    <source>
        <dbReference type="Proteomes" id="UP001165427"/>
    </source>
</evidence>
<dbReference type="EMBL" id="JALJRB010000006">
    <property type="protein sequence ID" value="MCJ8500324.1"/>
    <property type="molecule type" value="Genomic_DNA"/>
</dbReference>
<name>A0AA41UIP8_9BACT</name>
<evidence type="ECO:0000256" key="1">
    <source>
        <dbReference type="PROSITE-ProRule" id="PRU00339"/>
    </source>
</evidence>